<dbReference type="EC" id="6.3.4.5" evidence="2"/>
<dbReference type="KEGG" id="sdf:ACG33_14135"/>
<keyword evidence="7" id="KW-0067">ATP-binding</keyword>
<dbReference type="Pfam" id="PF20979">
    <property type="entry name" value="Arginosuc_syn_C"/>
    <property type="match status" value="1"/>
</dbReference>
<keyword evidence="4 10" id="KW-0436">Ligase</keyword>
<reference evidence="10 11" key="1">
    <citation type="submission" date="2015-06" db="EMBL/GenBank/DDBJ databases">
        <title>A Comprehensive Approach to Explore the Metabolic and Phylogenetic Diversity of Bacterial Steroid Degradation in the Environment: Testosterone as an Example.</title>
        <authorList>
            <person name="Yang F.-C."/>
            <person name="Chen Y.-L."/>
            <person name="Yu C.-P."/>
            <person name="Tang S.-L."/>
            <person name="Wang P.-H."/>
            <person name="Ismail W."/>
            <person name="Wang C.-H."/>
            <person name="Yang C.-Y."/>
            <person name="Chiang Y.-R."/>
        </authorList>
    </citation>
    <scope>NUCLEOTIDE SEQUENCE [LARGE SCALE GENOMIC DNA]</scope>
    <source>
        <strain evidence="10 11">DSM 18526</strain>
    </source>
</reference>
<dbReference type="GO" id="GO:0006526">
    <property type="term" value="P:L-arginine biosynthetic process"/>
    <property type="evidence" value="ECO:0007669"/>
    <property type="project" value="UniProtKB-UniPathway"/>
</dbReference>
<dbReference type="InterPro" id="IPR014729">
    <property type="entry name" value="Rossmann-like_a/b/a_fold"/>
</dbReference>
<evidence type="ECO:0000256" key="5">
    <source>
        <dbReference type="ARBA" id="ARBA00022605"/>
    </source>
</evidence>
<evidence type="ECO:0000313" key="11">
    <source>
        <dbReference type="Proteomes" id="UP000070250"/>
    </source>
</evidence>
<keyword evidence="11" id="KW-1185">Reference proteome</keyword>
<dbReference type="GO" id="GO:0000053">
    <property type="term" value="P:argininosuccinate metabolic process"/>
    <property type="evidence" value="ECO:0007669"/>
    <property type="project" value="TreeGrafter"/>
</dbReference>
<sequence>MSEAAPLPAGDEPVLLAFSGGLDTSFLVPWLRETHGRPIITMTVDTGGIDAQAAKVLDERARALGAQDHILVSAKQDYFEQVIKYLIMGNVKRGQMYPLCVGAERVMQAQTIAEHARRLGTHIVAHGCTAAGNDQVRFEVALRTLAPELTILAPVRDQAFKRPAQLQYLEERQLPIPPHGAAYSINRGLWGVTIGGTETLTSEGSLPESAWVLSKDAHMNPAAAESHTIGFERGLPCSLDGTSLGAVEIIERLETIGAKFGVGRGIHLGDTIIGTKGRVAFEAPAAEVLINAHRELEKLVMTGRQQRIKEMLSGPYGDLVHEGQHLDPVCRDIEALFSASQARVSGTVSVSYRPGSAFIAGVSSPYSLMAASKGVYGEAAGEWSAADALGFSKMLGLPGMFWMRAGRNASGDSST</sequence>
<comment type="pathway">
    <text evidence="1">Amino-acid biosynthesis; L-arginine biosynthesis; L-arginine from L-ornithine and carbamoyl phosphate: step 2/3.</text>
</comment>
<dbReference type="InterPro" id="IPR001518">
    <property type="entry name" value="Arginosuc_synth"/>
</dbReference>
<evidence type="ECO:0000259" key="8">
    <source>
        <dbReference type="Pfam" id="PF00764"/>
    </source>
</evidence>
<dbReference type="Pfam" id="PF00764">
    <property type="entry name" value="Arginosuc_synth"/>
    <property type="match status" value="1"/>
</dbReference>
<feature type="domain" description="Arginosuccinate synthase C-terminal" evidence="9">
    <location>
        <begin position="183"/>
        <end position="399"/>
    </location>
</feature>
<dbReference type="PANTHER" id="PTHR11587">
    <property type="entry name" value="ARGININOSUCCINATE SYNTHASE"/>
    <property type="match status" value="1"/>
</dbReference>
<evidence type="ECO:0000256" key="6">
    <source>
        <dbReference type="ARBA" id="ARBA00022741"/>
    </source>
</evidence>
<keyword evidence="6" id="KW-0547">Nucleotide-binding</keyword>
<feature type="domain" description="Arginosuccinate synthase-like N-terminal" evidence="8">
    <location>
        <begin position="14"/>
        <end position="175"/>
    </location>
</feature>
<dbReference type="AlphaFoldDB" id="A0A127FEC0"/>
<dbReference type="PATRIC" id="fig|465721.4.peg.3023"/>
<dbReference type="UniPathway" id="UPA00068">
    <property type="reaction ID" value="UER00113"/>
</dbReference>
<dbReference type="OrthoDB" id="9801641at2"/>
<dbReference type="InterPro" id="IPR023434">
    <property type="entry name" value="Arginosuc_synth_type_1_subfam"/>
</dbReference>
<dbReference type="GO" id="GO:0004055">
    <property type="term" value="F:argininosuccinate synthase activity"/>
    <property type="evidence" value="ECO:0007669"/>
    <property type="project" value="UniProtKB-EC"/>
</dbReference>
<evidence type="ECO:0000256" key="4">
    <source>
        <dbReference type="ARBA" id="ARBA00022598"/>
    </source>
</evidence>
<dbReference type="EMBL" id="CP011971">
    <property type="protein sequence ID" value="AMN48215.1"/>
    <property type="molecule type" value="Genomic_DNA"/>
</dbReference>
<proteinExistence type="predicted"/>
<gene>
    <name evidence="10" type="ORF">ACG33_14135</name>
</gene>
<dbReference type="Proteomes" id="UP000070250">
    <property type="component" value="Chromosome"/>
</dbReference>
<evidence type="ECO:0000313" key="10">
    <source>
        <dbReference type="EMBL" id="AMN48215.1"/>
    </source>
</evidence>
<dbReference type="GO" id="GO:0000050">
    <property type="term" value="P:urea cycle"/>
    <property type="evidence" value="ECO:0007669"/>
    <property type="project" value="TreeGrafter"/>
</dbReference>
<dbReference type="PANTHER" id="PTHR11587:SF2">
    <property type="entry name" value="ARGININOSUCCINATE SYNTHASE"/>
    <property type="match status" value="1"/>
</dbReference>
<evidence type="ECO:0000256" key="1">
    <source>
        <dbReference type="ARBA" id="ARBA00004967"/>
    </source>
</evidence>
<dbReference type="Gene3D" id="3.90.1260.10">
    <property type="entry name" value="Argininosuccinate synthetase, chain A, domain 2"/>
    <property type="match status" value="1"/>
</dbReference>
<dbReference type="SUPFAM" id="SSF52402">
    <property type="entry name" value="Adenine nucleotide alpha hydrolases-like"/>
    <property type="match status" value="1"/>
</dbReference>
<dbReference type="PROSITE" id="PS00564">
    <property type="entry name" value="ARGININOSUCCIN_SYN_1"/>
    <property type="match status" value="1"/>
</dbReference>
<dbReference type="GO" id="GO:0005524">
    <property type="term" value="F:ATP binding"/>
    <property type="evidence" value="ECO:0007669"/>
    <property type="project" value="UniProtKB-KW"/>
</dbReference>
<dbReference type="InterPro" id="IPR048268">
    <property type="entry name" value="Arginosuc_syn_C"/>
</dbReference>
<dbReference type="GO" id="GO:0005737">
    <property type="term" value="C:cytoplasm"/>
    <property type="evidence" value="ECO:0007669"/>
    <property type="project" value="TreeGrafter"/>
</dbReference>
<dbReference type="SUPFAM" id="SSF69864">
    <property type="entry name" value="Argininosuccinate synthetase, C-terminal domain"/>
    <property type="match status" value="1"/>
</dbReference>
<dbReference type="RefSeq" id="WP_066922136.1">
    <property type="nucleotide sequence ID" value="NZ_CP011971.1"/>
</dbReference>
<protein>
    <recommendedName>
        <fullName evidence="2">argininosuccinate synthase</fullName>
        <ecNumber evidence="2">6.3.4.5</ecNumber>
    </recommendedName>
</protein>
<dbReference type="NCBIfam" id="TIGR00032">
    <property type="entry name" value="argG"/>
    <property type="match status" value="1"/>
</dbReference>
<evidence type="ECO:0000256" key="7">
    <source>
        <dbReference type="ARBA" id="ARBA00022840"/>
    </source>
</evidence>
<dbReference type="InterPro" id="IPR024074">
    <property type="entry name" value="AS_cat/multimer_dom_body"/>
</dbReference>
<evidence type="ECO:0000259" key="9">
    <source>
        <dbReference type="Pfam" id="PF20979"/>
    </source>
</evidence>
<name>A0A127FEC0_STEDE</name>
<keyword evidence="5" id="KW-0028">Amino-acid biosynthesis</keyword>
<organism evidence="10 11">
    <name type="scientific">Steroidobacter denitrificans</name>
    <dbReference type="NCBI Taxonomy" id="465721"/>
    <lineage>
        <taxon>Bacteria</taxon>
        <taxon>Pseudomonadati</taxon>
        <taxon>Pseudomonadota</taxon>
        <taxon>Gammaproteobacteria</taxon>
        <taxon>Steroidobacterales</taxon>
        <taxon>Steroidobacteraceae</taxon>
        <taxon>Steroidobacter</taxon>
    </lineage>
</organism>
<dbReference type="InterPro" id="IPR018223">
    <property type="entry name" value="Arginosuc_synth_CS"/>
</dbReference>
<dbReference type="InterPro" id="IPR048267">
    <property type="entry name" value="Arginosuc_syn_N"/>
</dbReference>
<keyword evidence="3" id="KW-0055">Arginine biosynthesis</keyword>
<dbReference type="STRING" id="465721.ACG33_14135"/>
<accession>A0A127FEC0</accession>
<dbReference type="CDD" id="cd01999">
    <property type="entry name" value="ASS"/>
    <property type="match status" value="1"/>
</dbReference>
<dbReference type="Gene3D" id="3.40.50.620">
    <property type="entry name" value="HUPs"/>
    <property type="match status" value="1"/>
</dbReference>
<evidence type="ECO:0000256" key="2">
    <source>
        <dbReference type="ARBA" id="ARBA00012286"/>
    </source>
</evidence>
<evidence type="ECO:0000256" key="3">
    <source>
        <dbReference type="ARBA" id="ARBA00022571"/>
    </source>
</evidence>